<dbReference type="AlphaFoldDB" id="M1ALB3"/>
<sequence>MKRSNKLHAKSIQKFKHQTWLNFEGVERSYKLHMKSIKTFKQQACFIHWQKDASSELFKR</sequence>
<dbReference type="HOGENOM" id="CLU_2946206_0_0_1"/>
<dbReference type="PaxDb" id="4113-PGSC0003DMT400025338"/>
<name>M1ALB3_SOLTU</name>
<keyword evidence="2" id="KW-1185">Reference proteome</keyword>
<dbReference type="InParanoid" id="M1ALB3"/>
<proteinExistence type="predicted"/>
<evidence type="ECO:0000313" key="2">
    <source>
        <dbReference type="Proteomes" id="UP000011115"/>
    </source>
</evidence>
<reference evidence="1" key="2">
    <citation type="submission" date="2015-06" db="UniProtKB">
        <authorList>
            <consortium name="EnsemblPlants"/>
        </authorList>
    </citation>
    <scope>IDENTIFICATION</scope>
    <source>
        <strain evidence="1">DM1-3 516 R44</strain>
    </source>
</reference>
<organism evidence="1 2">
    <name type="scientific">Solanum tuberosum</name>
    <name type="common">Potato</name>
    <dbReference type="NCBI Taxonomy" id="4113"/>
    <lineage>
        <taxon>Eukaryota</taxon>
        <taxon>Viridiplantae</taxon>
        <taxon>Streptophyta</taxon>
        <taxon>Embryophyta</taxon>
        <taxon>Tracheophyta</taxon>
        <taxon>Spermatophyta</taxon>
        <taxon>Magnoliopsida</taxon>
        <taxon>eudicotyledons</taxon>
        <taxon>Gunneridae</taxon>
        <taxon>Pentapetalae</taxon>
        <taxon>asterids</taxon>
        <taxon>lamiids</taxon>
        <taxon>Solanales</taxon>
        <taxon>Solanaceae</taxon>
        <taxon>Solanoideae</taxon>
        <taxon>Solaneae</taxon>
        <taxon>Solanum</taxon>
    </lineage>
</organism>
<dbReference type="Proteomes" id="UP000011115">
    <property type="component" value="Unassembled WGS sequence"/>
</dbReference>
<dbReference type="EnsemblPlants" id="PGSC0003DMT400025338">
    <property type="protein sequence ID" value="PGSC0003DMT400025338"/>
    <property type="gene ID" value="PGSC0003DMG402009781"/>
</dbReference>
<evidence type="ECO:0000313" key="1">
    <source>
        <dbReference type="EnsemblPlants" id="PGSC0003DMT400025338"/>
    </source>
</evidence>
<dbReference type="Gramene" id="PGSC0003DMT400025338">
    <property type="protein sequence ID" value="PGSC0003DMT400025338"/>
    <property type="gene ID" value="PGSC0003DMG402009781"/>
</dbReference>
<protein>
    <submittedName>
        <fullName evidence="1">Uncharacterized protein</fullName>
    </submittedName>
</protein>
<reference evidence="2" key="1">
    <citation type="journal article" date="2011" name="Nature">
        <title>Genome sequence and analysis of the tuber crop potato.</title>
        <authorList>
            <consortium name="The Potato Genome Sequencing Consortium"/>
        </authorList>
    </citation>
    <scope>NUCLEOTIDE SEQUENCE [LARGE SCALE GENOMIC DNA]</scope>
    <source>
        <strain evidence="2">cv. DM1-3 516 R44</strain>
    </source>
</reference>
<accession>M1ALB3</accession>